<gene>
    <name evidence="1" type="ORF">U0070_004684</name>
</gene>
<protein>
    <submittedName>
        <fullName evidence="1">Uncharacterized protein</fullName>
    </submittedName>
</protein>
<dbReference type="EMBL" id="JBBHLL010000051">
    <property type="protein sequence ID" value="KAK7823570.1"/>
    <property type="molecule type" value="Genomic_DNA"/>
</dbReference>
<dbReference type="InterPro" id="IPR036005">
    <property type="entry name" value="Creatinase/aminopeptidase-like"/>
</dbReference>
<name>A0AAW0JAA6_MYOGA</name>
<dbReference type="Proteomes" id="UP001488838">
    <property type="component" value="Unassembled WGS sequence"/>
</dbReference>
<organism evidence="1 2">
    <name type="scientific">Myodes glareolus</name>
    <name type="common">Bank vole</name>
    <name type="synonym">Clethrionomys glareolus</name>
    <dbReference type="NCBI Taxonomy" id="447135"/>
    <lineage>
        <taxon>Eukaryota</taxon>
        <taxon>Metazoa</taxon>
        <taxon>Chordata</taxon>
        <taxon>Craniata</taxon>
        <taxon>Vertebrata</taxon>
        <taxon>Euteleostomi</taxon>
        <taxon>Mammalia</taxon>
        <taxon>Eutheria</taxon>
        <taxon>Euarchontoglires</taxon>
        <taxon>Glires</taxon>
        <taxon>Rodentia</taxon>
        <taxon>Myomorpha</taxon>
        <taxon>Muroidea</taxon>
        <taxon>Cricetidae</taxon>
        <taxon>Arvicolinae</taxon>
        <taxon>Myodes</taxon>
    </lineage>
</organism>
<dbReference type="Gene3D" id="3.90.230.10">
    <property type="entry name" value="Creatinase/methionine aminopeptidase superfamily"/>
    <property type="match status" value="1"/>
</dbReference>
<feature type="non-terminal residue" evidence="1">
    <location>
        <position position="1"/>
    </location>
</feature>
<evidence type="ECO:0000313" key="1">
    <source>
        <dbReference type="EMBL" id="KAK7823570.1"/>
    </source>
</evidence>
<keyword evidence="2" id="KW-1185">Reference proteome</keyword>
<comment type="caution">
    <text evidence="1">The sequence shown here is derived from an EMBL/GenBank/DDBJ whole genome shotgun (WGS) entry which is preliminary data.</text>
</comment>
<dbReference type="AlphaFoldDB" id="A0AAW0JAA6"/>
<feature type="non-terminal residue" evidence="1">
    <location>
        <position position="130"/>
    </location>
</feature>
<evidence type="ECO:0000313" key="2">
    <source>
        <dbReference type="Proteomes" id="UP001488838"/>
    </source>
</evidence>
<sequence>KKLSGYHFSTLKSDCDFIVKRDSLVKIDLGIHVNDFIVNKAKQKCKAESHHLQMRLFITILPENETLPEHLKMRRTLEWVWHHVSSMRYHNHLIFSVTRSLNLFPSVNLRFYPCPMAPCGYPVLPLSLTS</sequence>
<accession>A0AAW0JAA6</accession>
<proteinExistence type="predicted"/>
<reference evidence="1 2" key="1">
    <citation type="journal article" date="2023" name="bioRxiv">
        <title>Conserved and derived expression patterns and positive selection on dental genes reveal complex evolutionary context of ever-growing rodent molars.</title>
        <authorList>
            <person name="Calamari Z.T."/>
            <person name="Song A."/>
            <person name="Cohen E."/>
            <person name="Akter M."/>
            <person name="Roy R.D."/>
            <person name="Hallikas O."/>
            <person name="Christensen M.M."/>
            <person name="Li P."/>
            <person name="Marangoni P."/>
            <person name="Jernvall J."/>
            <person name="Klein O.D."/>
        </authorList>
    </citation>
    <scope>NUCLEOTIDE SEQUENCE [LARGE SCALE GENOMIC DNA]</scope>
    <source>
        <strain evidence="1">V071</strain>
    </source>
</reference>